<sequence length="259" mass="29341">MSVTVVTFASLWFQCAAAVQLRLHHSHLFRLVPVDRGLRTEPAVRTMTFNASTSSLLPPFLICFSARTGFLLFSSFVFSYVLFLPLFFFIIFLAVRQWREQRRRSTAARTTHSDFFTYNVVVLELVCVLGFCLLCAGLCIEGQIVQLVAVFFISIPTPTHILFHLLTCVERYLAVVQPISFSVLCVLHQSGPGRVSRDRKQVDQTRQRAFNTIAAIMLAQCYCVVGISALWLGFPCSLVLRLLYLQRAGKLPARRLKQV</sequence>
<evidence type="ECO:0000256" key="2">
    <source>
        <dbReference type="SAM" id="SignalP"/>
    </source>
</evidence>
<proteinExistence type="predicted"/>
<feature type="transmembrane region" description="Helical" evidence="1">
    <location>
        <begin position="209"/>
        <end position="234"/>
    </location>
</feature>
<dbReference type="OrthoDB" id="8938766at2759"/>
<accession>A0A9W2XBI6</accession>
<dbReference type="AlphaFoldDB" id="A0A9W2XBI6"/>
<evidence type="ECO:0000256" key="1">
    <source>
        <dbReference type="SAM" id="Phobius"/>
    </source>
</evidence>
<feature type="transmembrane region" description="Helical" evidence="1">
    <location>
        <begin position="70"/>
        <end position="95"/>
    </location>
</feature>
<dbReference type="RefSeq" id="XP_055359107.1">
    <property type="nucleotide sequence ID" value="XM_055503132.1"/>
</dbReference>
<reference evidence="4" key="1">
    <citation type="submission" date="2025-08" db="UniProtKB">
        <authorList>
            <consortium name="RefSeq"/>
        </authorList>
    </citation>
    <scope>IDENTIFICATION</scope>
</reference>
<dbReference type="KEGG" id="bspl:129603146"/>
<feature type="chain" id="PRO_5040856857" evidence="2">
    <location>
        <begin position="19"/>
        <end position="259"/>
    </location>
</feature>
<feature type="transmembrane region" description="Helical" evidence="1">
    <location>
        <begin position="147"/>
        <end position="166"/>
    </location>
</feature>
<protein>
    <submittedName>
        <fullName evidence="4">Uncharacterized protein LOC129603146</fullName>
    </submittedName>
</protein>
<evidence type="ECO:0000313" key="4">
    <source>
        <dbReference type="RefSeq" id="XP_055359107.1"/>
    </source>
</evidence>
<keyword evidence="1" id="KW-0472">Membrane</keyword>
<gene>
    <name evidence="4" type="primary">LOC129603146</name>
</gene>
<keyword evidence="2" id="KW-0732">Signal</keyword>
<dbReference type="GeneID" id="129603146"/>
<dbReference type="Proteomes" id="UP000515150">
    <property type="component" value="Chromosome 2"/>
</dbReference>
<organism evidence="3 4">
    <name type="scientific">Betta splendens</name>
    <name type="common">Siamese fighting fish</name>
    <dbReference type="NCBI Taxonomy" id="158456"/>
    <lineage>
        <taxon>Eukaryota</taxon>
        <taxon>Metazoa</taxon>
        <taxon>Chordata</taxon>
        <taxon>Craniata</taxon>
        <taxon>Vertebrata</taxon>
        <taxon>Euteleostomi</taxon>
        <taxon>Actinopterygii</taxon>
        <taxon>Neopterygii</taxon>
        <taxon>Teleostei</taxon>
        <taxon>Neoteleostei</taxon>
        <taxon>Acanthomorphata</taxon>
        <taxon>Anabantaria</taxon>
        <taxon>Anabantiformes</taxon>
        <taxon>Anabantoidei</taxon>
        <taxon>Osphronemidae</taxon>
        <taxon>Betta</taxon>
    </lineage>
</organism>
<keyword evidence="1" id="KW-1133">Transmembrane helix</keyword>
<feature type="transmembrane region" description="Helical" evidence="1">
    <location>
        <begin position="42"/>
        <end position="63"/>
    </location>
</feature>
<feature type="transmembrane region" description="Helical" evidence="1">
    <location>
        <begin position="115"/>
        <end position="140"/>
    </location>
</feature>
<name>A0A9W2XBI6_BETSP</name>
<feature type="signal peptide" evidence="2">
    <location>
        <begin position="1"/>
        <end position="18"/>
    </location>
</feature>
<keyword evidence="3" id="KW-1185">Reference proteome</keyword>
<evidence type="ECO:0000313" key="3">
    <source>
        <dbReference type="Proteomes" id="UP000515150"/>
    </source>
</evidence>
<keyword evidence="1" id="KW-0812">Transmembrane</keyword>